<protein>
    <recommendedName>
        <fullName evidence="1">Thioredoxin-like fold domain-containing protein</fullName>
    </recommendedName>
</protein>
<keyword evidence="3" id="KW-1185">Reference proteome</keyword>
<dbReference type="AlphaFoldDB" id="A0A0L0FW35"/>
<organism evidence="2 3">
    <name type="scientific">Sphaeroforma arctica JP610</name>
    <dbReference type="NCBI Taxonomy" id="667725"/>
    <lineage>
        <taxon>Eukaryota</taxon>
        <taxon>Ichthyosporea</taxon>
        <taxon>Ichthyophonida</taxon>
        <taxon>Sphaeroforma</taxon>
    </lineage>
</organism>
<sequence length="227" mass="25272">MYIYIYIPMLISKINFQIPQKILNMSYAPVPRSKAGYLWGSSNAQVQVEFFHDVQCPFSRKFFNTLYPLISKPAPEDNKFAITISCGVLFGHNQAFETTRGAIHAAKGTTEGFIEALHSISENFDSLKNDACANKTRLDVQKLVAGILAKQTGESEEEFIAQTFDKDDTYAEAKVMFRNMILKGMFGTPSVQINGVPVQKIGSAMSLDEIKACFKEVEDMAGPAKFL</sequence>
<dbReference type="Proteomes" id="UP000054560">
    <property type="component" value="Unassembled WGS sequence"/>
</dbReference>
<reference evidence="2 3" key="1">
    <citation type="submission" date="2011-02" db="EMBL/GenBank/DDBJ databases">
        <title>The Genome Sequence of Sphaeroforma arctica JP610.</title>
        <authorList>
            <consortium name="The Broad Institute Genome Sequencing Platform"/>
            <person name="Russ C."/>
            <person name="Cuomo C."/>
            <person name="Young S.K."/>
            <person name="Zeng Q."/>
            <person name="Gargeya S."/>
            <person name="Alvarado L."/>
            <person name="Berlin A."/>
            <person name="Chapman S.B."/>
            <person name="Chen Z."/>
            <person name="Freedman E."/>
            <person name="Gellesch M."/>
            <person name="Goldberg J."/>
            <person name="Griggs A."/>
            <person name="Gujja S."/>
            <person name="Heilman E."/>
            <person name="Heiman D."/>
            <person name="Howarth C."/>
            <person name="Mehta T."/>
            <person name="Neiman D."/>
            <person name="Pearson M."/>
            <person name="Roberts A."/>
            <person name="Saif S."/>
            <person name="Shea T."/>
            <person name="Shenoy N."/>
            <person name="Sisk P."/>
            <person name="Stolte C."/>
            <person name="Sykes S."/>
            <person name="White J."/>
            <person name="Yandava C."/>
            <person name="Burger G."/>
            <person name="Gray M.W."/>
            <person name="Holland P.W.H."/>
            <person name="King N."/>
            <person name="Lang F.B.F."/>
            <person name="Roger A.J."/>
            <person name="Ruiz-Trillo I."/>
            <person name="Haas B."/>
            <person name="Nusbaum C."/>
            <person name="Birren B."/>
        </authorList>
    </citation>
    <scope>NUCLEOTIDE SEQUENCE [LARGE SCALE GENOMIC DNA]</scope>
    <source>
        <strain evidence="2 3">JP610</strain>
    </source>
</reference>
<proteinExistence type="predicted"/>
<dbReference type="SUPFAM" id="SSF52833">
    <property type="entry name" value="Thioredoxin-like"/>
    <property type="match status" value="1"/>
</dbReference>
<dbReference type="PANTHER" id="PTHR33875">
    <property type="entry name" value="OS09G0542200 PROTEIN"/>
    <property type="match status" value="1"/>
</dbReference>
<gene>
    <name evidence="2" type="ORF">SARC_07490</name>
</gene>
<dbReference type="InterPro" id="IPR012336">
    <property type="entry name" value="Thioredoxin-like_fold"/>
</dbReference>
<dbReference type="InterPro" id="IPR036249">
    <property type="entry name" value="Thioredoxin-like_sf"/>
</dbReference>
<dbReference type="RefSeq" id="XP_014154040.1">
    <property type="nucleotide sequence ID" value="XM_014298565.1"/>
</dbReference>
<dbReference type="EMBL" id="KQ242194">
    <property type="protein sequence ID" value="KNC80138.1"/>
    <property type="molecule type" value="Genomic_DNA"/>
</dbReference>
<evidence type="ECO:0000313" key="2">
    <source>
        <dbReference type="EMBL" id="KNC80138.1"/>
    </source>
</evidence>
<name>A0A0L0FW35_9EUKA</name>
<dbReference type="PANTHER" id="PTHR33875:SF2">
    <property type="entry name" value="ACR183CP"/>
    <property type="match status" value="1"/>
</dbReference>
<dbReference type="OrthoDB" id="37297at2759"/>
<feature type="domain" description="Thioredoxin-like fold" evidence="1">
    <location>
        <begin position="35"/>
        <end position="200"/>
    </location>
</feature>
<evidence type="ECO:0000259" key="1">
    <source>
        <dbReference type="Pfam" id="PF13462"/>
    </source>
</evidence>
<evidence type="ECO:0000313" key="3">
    <source>
        <dbReference type="Proteomes" id="UP000054560"/>
    </source>
</evidence>
<dbReference type="GeneID" id="25907994"/>
<dbReference type="Gene3D" id="3.40.30.10">
    <property type="entry name" value="Glutaredoxin"/>
    <property type="match status" value="1"/>
</dbReference>
<accession>A0A0L0FW35</accession>
<dbReference type="Pfam" id="PF13462">
    <property type="entry name" value="Thioredoxin_4"/>
    <property type="match status" value="1"/>
</dbReference>